<accession>A0ABV7XB98</accession>
<keyword evidence="2" id="KW-1185">Reference proteome</keyword>
<dbReference type="Proteomes" id="UP001595615">
    <property type="component" value="Unassembled WGS sequence"/>
</dbReference>
<comment type="caution">
    <text evidence="1">The sequence shown here is derived from an EMBL/GenBank/DDBJ whole genome shotgun (WGS) entry which is preliminary data.</text>
</comment>
<proteinExistence type="predicted"/>
<dbReference type="RefSeq" id="WP_380861908.1">
    <property type="nucleotide sequence ID" value="NZ_JBHRXV010000011.1"/>
</dbReference>
<organism evidence="1 2">
    <name type="scientific">Sphingoaurantiacus capsulatus</name>
    <dbReference type="NCBI Taxonomy" id="1771310"/>
    <lineage>
        <taxon>Bacteria</taxon>
        <taxon>Pseudomonadati</taxon>
        <taxon>Pseudomonadota</taxon>
        <taxon>Alphaproteobacteria</taxon>
        <taxon>Sphingomonadales</taxon>
        <taxon>Sphingosinicellaceae</taxon>
        <taxon>Sphingoaurantiacus</taxon>
    </lineage>
</organism>
<reference evidence="2" key="1">
    <citation type="journal article" date="2019" name="Int. J. Syst. Evol. Microbiol.">
        <title>The Global Catalogue of Microorganisms (GCM) 10K type strain sequencing project: providing services to taxonomists for standard genome sequencing and annotation.</title>
        <authorList>
            <consortium name="The Broad Institute Genomics Platform"/>
            <consortium name="The Broad Institute Genome Sequencing Center for Infectious Disease"/>
            <person name="Wu L."/>
            <person name="Ma J."/>
        </authorList>
    </citation>
    <scope>NUCLEOTIDE SEQUENCE [LARGE SCALE GENOMIC DNA]</scope>
    <source>
        <strain evidence="2">KCTC 42644</strain>
    </source>
</reference>
<evidence type="ECO:0008006" key="3">
    <source>
        <dbReference type="Google" id="ProtNLM"/>
    </source>
</evidence>
<name>A0ABV7XB98_9SPHN</name>
<dbReference type="SUPFAM" id="SSF54427">
    <property type="entry name" value="NTF2-like"/>
    <property type="match status" value="1"/>
</dbReference>
<dbReference type="Gene3D" id="3.10.450.50">
    <property type="match status" value="1"/>
</dbReference>
<gene>
    <name evidence="1" type="ORF">ACFOMD_12635</name>
</gene>
<dbReference type="EMBL" id="JBHRXV010000011">
    <property type="protein sequence ID" value="MFC3713425.1"/>
    <property type="molecule type" value="Genomic_DNA"/>
</dbReference>
<sequence length="128" mass="13599">MIAAALLAACSPGEAPDASGLTGEEKVALVQRYYACAREQNTPCVAATLHPDFRAAAEAAGADARQGHAEAMSRRLATSRVESRVLDQDGAEVWVVEVWNDKHGATTSLLRNFTFESGLIRAKTVLAT</sequence>
<dbReference type="InterPro" id="IPR032710">
    <property type="entry name" value="NTF2-like_dom_sf"/>
</dbReference>
<protein>
    <recommendedName>
        <fullName evidence="3">Nuclear transport factor 2 family protein</fullName>
    </recommendedName>
</protein>
<evidence type="ECO:0000313" key="2">
    <source>
        <dbReference type="Proteomes" id="UP001595615"/>
    </source>
</evidence>
<evidence type="ECO:0000313" key="1">
    <source>
        <dbReference type="EMBL" id="MFC3713425.1"/>
    </source>
</evidence>